<dbReference type="Gene3D" id="3.40.50.1000">
    <property type="entry name" value="HAD superfamily/HAD-like"/>
    <property type="match status" value="1"/>
</dbReference>
<dbReference type="InterPro" id="IPR006439">
    <property type="entry name" value="HAD-SF_hydro_IA"/>
</dbReference>
<organism evidence="2 3">
    <name type="scientific">Vibrio olivae</name>
    <dbReference type="NCBI Taxonomy" id="1243002"/>
    <lineage>
        <taxon>Bacteria</taxon>
        <taxon>Pseudomonadati</taxon>
        <taxon>Pseudomonadota</taxon>
        <taxon>Gammaproteobacteria</taxon>
        <taxon>Vibrionales</taxon>
        <taxon>Vibrionaceae</taxon>
        <taxon>Vibrio</taxon>
    </lineage>
</organism>
<dbReference type="SFLD" id="SFLDG01129">
    <property type="entry name" value="C1.5:_HAD__Beta-PGM__Phosphata"/>
    <property type="match status" value="1"/>
</dbReference>
<dbReference type="InterPro" id="IPR036412">
    <property type="entry name" value="HAD-like_sf"/>
</dbReference>
<dbReference type="SFLD" id="SFLDS00003">
    <property type="entry name" value="Haloacid_Dehalogenase"/>
    <property type="match status" value="1"/>
</dbReference>
<evidence type="ECO:0000313" key="3">
    <source>
        <dbReference type="Proteomes" id="UP001589645"/>
    </source>
</evidence>
<dbReference type="Pfam" id="PF13419">
    <property type="entry name" value="HAD_2"/>
    <property type="match status" value="1"/>
</dbReference>
<keyword evidence="2" id="KW-0378">Hydrolase</keyword>
<dbReference type="Proteomes" id="UP001589645">
    <property type="component" value="Unassembled WGS sequence"/>
</dbReference>
<dbReference type="InterPro" id="IPR041492">
    <property type="entry name" value="HAD_2"/>
</dbReference>
<dbReference type="NCBIfam" id="TIGR01509">
    <property type="entry name" value="HAD-SF-IA-v3"/>
    <property type="match status" value="1"/>
</dbReference>
<dbReference type="CDD" id="cd07505">
    <property type="entry name" value="HAD_BPGM-like"/>
    <property type="match status" value="1"/>
</dbReference>
<dbReference type="NCBIfam" id="TIGR02009">
    <property type="entry name" value="PGMB-YQAB-SF"/>
    <property type="match status" value="1"/>
</dbReference>
<evidence type="ECO:0000256" key="1">
    <source>
        <dbReference type="ARBA" id="ARBA00006171"/>
    </source>
</evidence>
<dbReference type="RefSeq" id="WP_390195624.1">
    <property type="nucleotide sequence ID" value="NZ_JBHMEP010000008.1"/>
</dbReference>
<dbReference type="InterPro" id="IPR023198">
    <property type="entry name" value="PGP-like_dom2"/>
</dbReference>
<comment type="caution">
    <text evidence="2">The sequence shown here is derived from an EMBL/GenBank/DDBJ whole genome shotgun (WGS) entry which is preliminary data.</text>
</comment>
<name>A0ABV5HRQ3_9VIBR</name>
<keyword evidence="3" id="KW-1185">Reference proteome</keyword>
<accession>A0ABV5HRQ3</accession>
<dbReference type="Gene3D" id="1.10.150.240">
    <property type="entry name" value="Putative phosphatase, domain 2"/>
    <property type="match status" value="1"/>
</dbReference>
<sequence length="202" mass="22407">MLINYDNYDGLIFDMDGTLIDTMPAHLTSWQKASQAFDFPYDQTWLHSRGGMPSKKIVDEINQIHHLSLDAQAVADFKMKTFASLEDTGERINVTNEVLERYVGKKPIAVGTGSQKVSALPLLKTHGILKKLDAVVTANDVENHKPNPDTFLLAAEQIHLSPERCLVFEDTKLGLQAAHAAGMDCVLVENNQLVFYPLDAKA</sequence>
<dbReference type="SUPFAM" id="SSF56784">
    <property type="entry name" value="HAD-like"/>
    <property type="match status" value="1"/>
</dbReference>
<dbReference type="InterPro" id="IPR023214">
    <property type="entry name" value="HAD_sf"/>
</dbReference>
<dbReference type="InterPro" id="IPR051806">
    <property type="entry name" value="HAD-like_SPP"/>
</dbReference>
<dbReference type="GO" id="GO:0016787">
    <property type="term" value="F:hydrolase activity"/>
    <property type="evidence" value="ECO:0007669"/>
    <property type="project" value="UniProtKB-KW"/>
</dbReference>
<dbReference type="PANTHER" id="PTHR43481">
    <property type="entry name" value="FRUCTOSE-1-PHOSPHATE PHOSPHATASE"/>
    <property type="match status" value="1"/>
</dbReference>
<proteinExistence type="inferred from homology"/>
<dbReference type="InterPro" id="IPR010976">
    <property type="entry name" value="B-phosphoglucomutase_hydrolase"/>
</dbReference>
<reference evidence="2 3" key="1">
    <citation type="submission" date="2024-09" db="EMBL/GenBank/DDBJ databases">
        <authorList>
            <person name="Sun Q."/>
            <person name="Mori K."/>
        </authorList>
    </citation>
    <scope>NUCLEOTIDE SEQUENCE [LARGE SCALE GENOMIC DNA]</scope>
    <source>
        <strain evidence="2 3">CECT 8064</strain>
    </source>
</reference>
<evidence type="ECO:0000313" key="2">
    <source>
        <dbReference type="EMBL" id="MFB9136936.1"/>
    </source>
</evidence>
<dbReference type="PANTHER" id="PTHR43481:SF4">
    <property type="entry name" value="GLYCEROL-1-PHOSPHATE PHOSPHOHYDROLASE 1-RELATED"/>
    <property type="match status" value="1"/>
</dbReference>
<protein>
    <submittedName>
        <fullName evidence="2">Beta-phosphoglucomutase family hydrolase</fullName>
    </submittedName>
</protein>
<gene>
    <name evidence="2" type="ORF">ACFFUV_18360</name>
</gene>
<dbReference type="EMBL" id="JBHMEP010000008">
    <property type="protein sequence ID" value="MFB9136936.1"/>
    <property type="molecule type" value="Genomic_DNA"/>
</dbReference>
<comment type="similarity">
    <text evidence="1">Belongs to the HAD-like hydrolase superfamily. CbbY/CbbZ/Gph/YieH family.</text>
</comment>